<reference evidence="4 5" key="1">
    <citation type="journal article" date="2018" name="IMA Fungus">
        <title>IMA Genome-F 9: Draft genome sequence of Annulohypoxylon stygium, Aspergillus mulundensis, Berkeleyomyces basicola (syn. Thielaviopsis basicola), Ceratocystis smalleyi, two Cercospora beticola strains, Coleophoma cylindrospora, Fusarium fracticaudum, Phialophora cf. hyalina, and Morchella septimelata.</title>
        <authorList>
            <person name="Wingfield B.D."/>
            <person name="Bills G.F."/>
            <person name="Dong Y."/>
            <person name="Huang W."/>
            <person name="Nel W.J."/>
            <person name="Swalarsk-Parry B.S."/>
            <person name="Vaghefi N."/>
            <person name="Wilken P.M."/>
            <person name="An Z."/>
            <person name="de Beer Z.W."/>
            <person name="De Vos L."/>
            <person name="Chen L."/>
            <person name="Duong T.A."/>
            <person name="Gao Y."/>
            <person name="Hammerbacher A."/>
            <person name="Kikkert J.R."/>
            <person name="Li Y."/>
            <person name="Li H."/>
            <person name="Li K."/>
            <person name="Li Q."/>
            <person name="Liu X."/>
            <person name="Ma X."/>
            <person name="Naidoo K."/>
            <person name="Pethybridge S.J."/>
            <person name="Sun J."/>
            <person name="Steenkamp E.T."/>
            <person name="van der Nest M.A."/>
            <person name="van Wyk S."/>
            <person name="Wingfield M.J."/>
            <person name="Xiong C."/>
            <person name="Yue Q."/>
            <person name="Zhang X."/>
        </authorList>
    </citation>
    <scope>NUCLEOTIDE SEQUENCE [LARGE SCALE GENOMIC DNA]</scope>
    <source>
        <strain evidence="4 5">DSM 5745</strain>
    </source>
</reference>
<evidence type="ECO:0000256" key="1">
    <source>
        <dbReference type="ARBA" id="ARBA00022737"/>
    </source>
</evidence>
<feature type="chain" id="PRO_5017706170" evidence="3">
    <location>
        <begin position="22"/>
        <end position="307"/>
    </location>
</feature>
<dbReference type="InterPro" id="IPR002110">
    <property type="entry name" value="Ankyrin_rpt"/>
</dbReference>
<organism evidence="4 5">
    <name type="scientific">Aspergillus mulundensis</name>
    <dbReference type="NCBI Taxonomy" id="1810919"/>
    <lineage>
        <taxon>Eukaryota</taxon>
        <taxon>Fungi</taxon>
        <taxon>Dikarya</taxon>
        <taxon>Ascomycota</taxon>
        <taxon>Pezizomycotina</taxon>
        <taxon>Eurotiomycetes</taxon>
        <taxon>Eurotiomycetidae</taxon>
        <taxon>Eurotiales</taxon>
        <taxon>Aspergillaceae</taxon>
        <taxon>Aspergillus</taxon>
        <taxon>Aspergillus subgen. Nidulantes</taxon>
    </lineage>
</organism>
<evidence type="ECO:0000313" key="4">
    <source>
        <dbReference type="EMBL" id="RDW87048.1"/>
    </source>
</evidence>
<accession>A0A3D8SMM0</accession>
<keyword evidence="1" id="KW-0677">Repeat</keyword>
<gene>
    <name evidence="4" type="ORF">DSM5745_03690</name>
</gene>
<evidence type="ECO:0000256" key="2">
    <source>
        <dbReference type="ARBA" id="ARBA00023043"/>
    </source>
</evidence>
<evidence type="ECO:0000313" key="5">
    <source>
        <dbReference type="Proteomes" id="UP000256690"/>
    </source>
</evidence>
<dbReference type="InterPro" id="IPR036770">
    <property type="entry name" value="Ankyrin_rpt-contain_sf"/>
</dbReference>
<dbReference type="PANTHER" id="PTHR24203:SF86">
    <property type="entry name" value="PROTEASOME 26S SUBUNIT, NON-ATPASE 10"/>
    <property type="match status" value="1"/>
</dbReference>
<keyword evidence="5" id="KW-1185">Reference proteome</keyword>
<dbReference type="EMBL" id="PVWQ01000003">
    <property type="protein sequence ID" value="RDW87048.1"/>
    <property type="molecule type" value="Genomic_DNA"/>
</dbReference>
<protein>
    <submittedName>
        <fullName evidence="4">Uncharacterized protein</fullName>
    </submittedName>
</protein>
<dbReference type="OrthoDB" id="341259at2759"/>
<keyword evidence="3" id="KW-0732">Signal</keyword>
<sequence>MGWSKLPFELQVLIFLHLVDIDLEVDTAYPASASESRVAMKLRRRLWHEAVGYMSVCRSWRLNFRWALVRGICVDTLLYLGPEDLAFQALQLLYDPEKGDTPLHYATTQLIMATRRGFAQCMRLLIDEGACVKVLTFPGPRGLLSLAVESNSMEATRLLLQYNAPLEEGGQMCGARWGWGNVLENTPLGTAIFQRKLAIAKILLEAGASLDIQIGHVGGVDDPAQLLAGRKYETAMLSLLLQYGLRIDNDKYDPLNGRNHPLATAILGDAVQQARLLLRAGARLLDMSRGIDAAVSEEMKGLLRSYC</sequence>
<comment type="caution">
    <text evidence="4">The sequence shown here is derived from an EMBL/GenBank/DDBJ whole genome shotgun (WGS) entry which is preliminary data.</text>
</comment>
<dbReference type="STRING" id="1810919.A0A3D8SMM0"/>
<dbReference type="SMART" id="SM00248">
    <property type="entry name" value="ANK"/>
    <property type="match status" value="4"/>
</dbReference>
<keyword evidence="2" id="KW-0040">ANK repeat</keyword>
<evidence type="ECO:0000256" key="3">
    <source>
        <dbReference type="SAM" id="SignalP"/>
    </source>
</evidence>
<dbReference type="Pfam" id="PF12796">
    <property type="entry name" value="Ank_2"/>
    <property type="match status" value="1"/>
</dbReference>
<dbReference type="RefSeq" id="XP_026606572.1">
    <property type="nucleotide sequence ID" value="XM_026745706.1"/>
</dbReference>
<dbReference type="Gene3D" id="1.25.40.20">
    <property type="entry name" value="Ankyrin repeat-containing domain"/>
    <property type="match status" value="1"/>
</dbReference>
<dbReference type="GeneID" id="38114060"/>
<proteinExistence type="predicted"/>
<name>A0A3D8SMM0_9EURO</name>
<dbReference type="SUPFAM" id="SSF48403">
    <property type="entry name" value="Ankyrin repeat"/>
    <property type="match status" value="1"/>
</dbReference>
<dbReference type="AlphaFoldDB" id="A0A3D8SMM0"/>
<feature type="signal peptide" evidence="3">
    <location>
        <begin position="1"/>
        <end position="21"/>
    </location>
</feature>
<dbReference type="Proteomes" id="UP000256690">
    <property type="component" value="Unassembled WGS sequence"/>
</dbReference>
<dbReference type="PANTHER" id="PTHR24203">
    <property type="entry name" value="ANKYRIN REPEAT FAMILY PROTEIN"/>
    <property type="match status" value="1"/>
</dbReference>